<dbReference type="Proteomes" id="UP000033035">
    <property type="component" value="Unassembled WGS sequence"/>
</dbReference>
<feature type="transmembrane region" description="Helical" evidence="6">
    <location>
        <begin position="762"/>
        <end position="783"/>
    </location>
</feature>
<dbReference type="GO" id="GO:0005886">
    <property type="term" value="C:plasma membrane"/>
    <property type="evidence" value="ECO:0007669"/>
    <property type="project" value="UniProtKB-SubCell"/>
</dbReference>
<dbReference type="Pfam" id="PF12704">
    <property type="entry name" value="MacB_PCD"/>
    <property type="match status" value="1"/>
</dbReference>
<keyword evidence="3 6" id="KW-0812">Transmembrane</keyword>
<comment type="subcellular location">
    <subcellularLocation>
        <location evidence="1">Cell membrane</location>
        <topology evidence="1">Multi-pass membrane protein</topology>
    </subcellularLocation>
</comment>
<dbReference type="AlphaFoldDB" id="A0A0F5JBB7"/>
<feature type="transmembrane region" description="Helical" evidence="6">
    <location>
        <begin position="674"/>
        <end position="698"/>
    </location>
</feature>
<evidence type="ECO:0000256" key="5">
    <source>
        <dbReference type="ARBA" id="ARBA00023136"/>
    </source>
</evidence>
<feature type="transmembrane region" description="Helical" evidence="6">
    <location>
        <begin position="276"/>
        <end position="298"/>
    </location>
</feature>
<dbReference type="RefSeq" id="WP_028729906.1">
    <property type="nucleotide sequence ID" value="NZ_KE386764.1"/>
</dbReference>
<dbReference type="HOGENOM" id="CLU_008713_0_0_10"/>
<evidence type="ECO:0008006" key="11">
    <source>
        <dbReference type="Google" id="ProtNLM"/>
    </source>
</evidence>
<dbReference type="EMBL" id="AQHW01000015">
    <property type="protein sequence ID" value="KKB55049.1"/>
    <property type="molecule type" value="Genomic_DNA"/>
</dbReference>
<comment type="caution">
    <text evidence="9">The sequence shown here is derived from an EMBL/GenBank/DDBJ whole genome shotgun (WGS) entry which is preliminary data.</text>
</comment>
<feature type="domain" description="MacB-like periplasmic core" evidence="8">
    <location>
        <begin position="21"/>
        <end position="230"/>
    </location>
</feature>
<evidence type="ECO:0000259" key="7">
    <source>
        <dbReference type="Pfam" id="PF02687"/>
    </source>
</evidence>
<dbReference type="GO" id="GO:0022857">
    <property type="term" value="F:transmembrane transporter activity"/>
    <property type="evidence" value="ECO:0007669"/>
    <property type="project" value="TreeGrafter"/>
</dbReference>
<protein>
    <recommendedName>
        <fullName evidence="11">ABC3 transporter permease protein domain-containing protein</fullName>
    </recommendedName>
</protein>
<feature type="domain" description="ABC3 transporter permease C-terminal" evidence="7">
    <location>
        <begin position="681"/>
        <end position="794"/>
    </location>
</feature>
<dbReference type="InterPro" id="IPR050250">
    <property type="entry name" value="Macrolide_Exporter_MacB"/>
</dbReference>
<keyword evidence="10" id="KW-1185">Reference proteome</keyword>
<accession>A0A0F5JBB7</accession>
<feature type="domain" description="ABC3 transporter permease C-terminal" evidence="7">
    <location>
        <begin position="279"/>
        <end position="398"/>
    </location>
</feature>
<evidence type="ECO:0000256" key="1">
    <source>
        <dbReference type="ARBA" id="ARBA00004651"/>
    </source>
</evidence>
<evidence type="ECO:0000256" key="6">
    <source>
        <dbReference type="SAM" id="Phobius"/>
    </source>
</evidence>
<dbReference type="InterPro" id="IPR003838">
    <property type="entry name" value="ABC3_permease_C"/>
</dbReference>
<keyword evidence="2" id="KW-1003">Cell membrane</keyword>
<evidence type="ECO:0000256" key="3">
    <source>
        <dbReference type="ARBA" id="ARBA00022692"/>
    </source>
</evidence>
<feature type="transmembrane region" description="Helical" evidence="6">
    <location>
        <begin position="373"/>
        <end position="395"/>
    </location>
</feature>
<evidence type="ECO:0000259" key="8">
    <source>
        <dbReference type="Pfam" id="PF12704"/>
    </source>
</evidence>
<dbReference type="PANTHER" id="PTHR30572:SF18">
    <property type="entry name" value="ABC-TYPE MACROLIDE FAMILY EXPORT SYSTEM PERMEASE COMPONENT 2"/>
    <property type="match status" value="1"/>
</dbReference>
<dbReference type="Pfam" id="PF02687">
    <property type="entry name" value="FtsX"/>
    <property type="match status" value="2"/>
</dbReference>
<evidence type="ECO:0000256" key="4">
    <source>
        <dbReference type="ARBA" id="ARBA00022989"/>
    </source>
</evidence>
<keyword evidence="5 6" id="KW-0472">Membrane</keyword>
<dbReference type="InterPro" id="IPR025857">
    <property type="entry name" value="MacB_PCD"/>
</dbReference>
<dbReference type="PATRIC" id="fig|1203610.3.peg.2569"/>
<dbReference type="PANTHER" id="PTHR30572">
    <property type="entry name" value="MEMBRANE COMPONENT OF TRANSPORTER-RELATED"/>
    <property type="match status" value="1"/>
</dbReference>
<feature type="transmembrane region" description="Helical" evidence="6">
    <location>
        <begin position="719"/>
        <end position="742"/>
    </location>
</feature>
<evidence type="ECO:0000313" key="9">
    <source>
        <dbReference type="EMBL" id="KKB55049.1"/>
    </source>
</evidence>
<name>A0A0F5JBB7_9BACT</name>
<feature type="transmembrane region" description="Helical" evidence="6">
    <location>
        <begin position="21"/>
        <end position="43"/>
    </location>
</feature>
<organism evidence="9 10">
    <name type="scientific">Parabacteroides gordonii MS-1 = DSM 23371</name>
    <dbReference type="NCBI Taxonomy" id="1203610"/>
    <lineage>
        <taxon>Bacteria</taxon>
        <taxon>Pseudomonadati</taxon>
        <taxon>Bacteroidota</taxon>
        <taxon>Bacteroidia</taxon>
        <taxon>Bacteroidales</taxon>
        <taxon>Tannerellaceae</taxon>
        <taxon>Parabacteroides</taxon>
    </lineage>
</organism>
<sequence length="801" mass="92327">MLQHYFKVTFREQLKYKTQAIVSIIGLAIGFTAFILGGYWLWWETHFDNFHPQGDRLYCLTTSGIARKATGAEADLDQLHINDRAELKKLLPEIQEICIFANTTYTIKENNTSKYIYGLTCDHSFFKMFRTDFITGTNKGAVLDGLSVVLTQSTAMKFFGTTNCIGRVFELTGHYRPVVVGVIKDYPDNSDLIFQFLIINKVKPIPHVNRNITYVRLYPGSNVRKVKEKLALYKSHADDPHGANHVDKWKINLRTPAEVHLYCHPELESRIRNIHILAFAGLMAFLSALMNLLVLFIGQQQRKKQKNRTYLCIGASPRQMLLKGWIELFFPMFFAYLLAFCLMEVIFPYYESYTTWNHYGIYEGVSRHIDQSALVLTGLAAILVSTVLFGLFSFIPIRQVLCNPQNQSVFFKRGLIAGQIFIGSLFFFTSLVLFQQLHFILTKDKGIRYENVLQVDMGFENAYEHDLRTLAPELRNHPSVDAVCYTAVNSPVFTEQGDYYGTFISHLSFDPAETDPTREDYIMLVSKEFFSLFDLTLEAGEWLDDSNTDNFLVNRTGFRKLGYKDLLERNIYKYDGKSHIASNRKVAGILNDYLYAPMQYPVLPIFFRLYTDQDMKEYSPVQYFYVRHLPGHQKEVTEYIRQVVQKFNHSGIPNSNLCIRLSDLVDKFNRPEKVIFSVFSIIAVLCILISTFGIYSLVSLSAQQRKKEIAIRKVNGATFLHILQLFFREYLILVIISNLFALPLGYILMQQWLETYANHINLAAWPFIAVFFITCGIVLLSIFRQVRQAAQTNPAESIKAE</sequence>
<reference evidence="9 10" key="1">
    <citation type="submission" date="2013-04" db="EMBL/GenBank/DDBJ databases">
        <title>The Genome Sequence of Parabacteroides gordonii DSM 23371.</title>
        <authorList>
            <consortium name="The Broad Institute Genomics Platform"/>
            <person name="Earl A."/>
            <person name="Ward D."/>
            <person name="Feldgarden M."/>
            <person name="Gevers D."/>
            <person name="Martens E."/>
            <person name="Sakamoto M."/>
            <person name="Benno Y."/>
            <person name="Suzuki N."/>
            <person name="Matsunaga N."/>
            <person name="Koshihara K."/>
            <person name="Seki M."/>
            <person name="Komiya H."/>
            <person name="Walker B."/>
            <person name="Young S."/>
            <person name="Zeng Q."/>
            <person name="Gargeya S."/>
            <person name="Fitzgerald M."/>
            <person name="Haas B."/>
            <person name="Abouelleil A."/>
            <person name="Allen A.W."/>
            <person name="Alvarado L."/>
            <person name="Arachchi H.M."/>
            <person name="Berlin A.M."/>
            <person name="Chapman S.B."/>
            <person name="Gainer-Dewar J."/>
            <person name="Goldberg J."/>
            <person name="Griggs A."/>
            <person name="Gujja S."/>
            <person name="Hansen M."/>
            <person name="Howarth C."/>
            <person name="Imamovic A."/>
            <person name="Ireland A."/>
            <person name="Larimer J."/>
            <person name="McCowan C."/>
            <person name="Murphy C."/>
            <person name="Pearson M."/>
            <person name="Poon T.W."/>
            <person name="Priest M."/>
            <person name="Roberts A."/>
            <person name="Saif S."/>
            <person name="Shea T."/>
            <person name="Sisk P."/>
            <person name="Sykes S."/>
            <person name="Wortman J."/>
            <person name="Nusbaum C."/>
            <person name="Birren B."/>
        </authorList>
    </citation>
    <scope>NUCLEOTIDE SEQUENCE [LARGE SCALE GENOMIC DNA]</scope>
    <source>
        <strain evidence="9 10">MS-1</strain>
    </source>
</reference>
<dbReference type="STRING" id="1203610.HMPREF1536_02502"/>
<evidence type="ECO:0000256" key="2">
    <source>
        <dbReference type="ARBA" id="ARBA00022475"/>
    </source>
</evidence>
<proteinExistence type="predicted"/>
<feature type="transmembrane region" description="Helical" evidence="6">
    <location>
        <begin position="328"/>
        <end position="350"/>
    </location>
</feature>
<feature type="transmembrane region" description="Helical" evidence="6">
    <location>
        <begin position="415"/>
        <end position="434"/>
    </location>
</feature>
<gene>
    <name evidence="9" type="ORF">HMPREF1536_02502</name>
</gene>
<evidence type="ECO:0000313" key="10">
    <source>
        <dbReference type="Proteomes" id="UP000033035"/>
    </source>
</evidence>
<keyword evidence="4 6" id="KW-1133">Transmembrane helix</keyword>